<feature type="compositionally biased region" description="Basic and acidic residues" evidence="1">
    <location>
        <begin position="77"/>
        <end position="86"/>
    </location>
</feature>
<accession>A0A059F0H5</accession>
<sequence length="104" mass="11401">MSVPQDKQTYSLAALFINSLNLEVTQENMEVVFKHLNLPFSRKLASLFELTPAEYNSIIQSGSSVQVAVAPSAVSETKTEEKKEATKPAAAEEDDDIDFGDMFG</sequence>
<feature type="region of interest" description="Disordered" evidence="1">
    <location>
        <begin position="72"/>
        <end position="104"/>
    </location>
</feature>
<dbReference type="HOGENOM" id="CLU_175004_0_0_1"/>
<dbReference type="VEuPathDB" id="MicrosporidiaDB:H312_02086"/>
<evidence type="ECO:0008006" key="4">
    <source>
        <dbReference type="Google" id="ProtNLM"/>
    </source>
</evidence>
<dbReference type="AlphaFoldDB" id="A0A059F0H5"/>
<dbReference type="STRING" id="1288291.A0A059F0H5"/>
<dbReference type="OrthoDB" id="2193863at2759"/>
<evidence type="ECO:0000313" key="3">
    <source>
        <dbReference type="Proteomes" id="UP000030655"/>
    </source>
</evidence>
<gene>
    <name evidence="2" type="ORF">H312_02086</name>
</gene>
<dbReference type="EMBL" id="KK365178">
    <property type="protein sequence ID" value="KCZ80489.1"/>
    <property type="molecule type" value="Genomic_DNA"/>
</dbReference>
<evidence type="ECO:0000313" key="2">
    <source>
        <dbReference type="EMBL" id="KCZ80489.1"/>
    </source>
</evidence>
<evidence type="ECO:0000256" key="1">
    <source>
        <dbReference type="SAM" id="MobiDB-lite"/>
    </source>
</evidence>
<proteinExistence type="predicted"/>
<organism evidence="2 3">
    <name type="scientific">Anncaliia algerae PRA339</name>
    <dbReference type="NCBI Taxonomy" id="1288291"/>
    <lineage>
        <taxon>Eukaryota</taxon>
        <taxon>Fungi</taxon>
        <taxon>Fungi incertae sedis</taxon>
        <taxon>Microsporidia</taxon>
        <taxon>Tubulinosematoidea</taxon>
        <taxon>Tubulinosematidae</taxon>
        <taxon>Anncaliia</taxon>
    </lineage>
</organism>
<reference evidence="2 3" key="2">
    <citation type="submission" date="2014-03" db="EMBL/GenBank/DDBJ databases">
        <title>The Genome Sequence of Anncaliia algerae insect isolate PRA339.</title>
        <authorList>
            <consortium name="The Broad Institute Genome Sequencing Platform"/>
            <consortium name="The Broad Institute Genome Sequencing Center for Infectious Disease"/>
            <person name="Cuomo C."/>
            <person name="Becnel J."/>
            <person name="Sanscrainte N."/>
            <person name="Walker B."/>
            <person name="Young S.K."/>
            <person name="Zeng Q."/>
            <person name="Gargeya S."/>
            <person name="Fitzgerald M."/>
            <person name="Haas B."/>
            <person name="Abouelleil A."/>
            <person name="Alvarado L."/>
            <person name="Arachchi H.M."/>
            <person name="Berlin A.M."/>
            <person name="Chapman S.B."/>
            <person name="Dewar J."/>
            <person name="Goldberg J."/>
            <person name="Griggs A."/>
            <person name="Gujja S."/>
            <person name="Hansen M."/>
            <person name="Howarth C."/>
            <person name="Imamovic A."/>
            <person name="Larimer J."/>
            <person name="McCowan C."/>
            <person name="Murphy C."/>
            <person name="Neiman D."/>
            <person name="Pearson M."/>
            <person name="Priest M."/>
            <person name="Roberts A."/>
            <person name="Saif S."/>
            <person name="Shea T."/>
            <person name="Sisk P."/>
            <person name="Sykes S."/>
            <person name="Wortman J."/>
            <person name="Nusbaum C."/>
            <person name="Birren B."/>
        </authorList>
    </citation>
    <scope>NUCLEOTIDE SEQUENCE [LARGE SCALE GENOMIC DNA]</scope>
    <source>
        <strain evidence="2 3">PRA339</strain>
    </source>
</reference>
<protein>
    <recommendedName>
        <fullName evidence="4">60S acidic ribosomal protein P1</fullName>
    </recommendedName>
</protein>
<name>A0A059F0H5_9MICR</name>
<reference evidence="3" key="1">
    <citation type="submission" date="2013-02" db="EMBL/GenBank/DDBJ databases">
        <authorList>
            <consortium name="The Broad Institute Genome Sequencing Platform"/>
            <person name="Cuomo C."/>
            <person name="Becnel J."/>
            <person name="Sanscrainte N."/>
            <person name="Walker B."/>
            <person name="Young S.K."/>
            <person name="Zeng Q."/>
            <person name="Gargeya S."/>
            <person name="Fitzgerald M."/>
            <person name="Haas B."/>
            <person name="Abouelleil A."/>
            <person name="Alvarado L."/>
            <person name="Arachchi H.M."/>
            <person name="Berlin A.M."/>
            <person name="Chapman S.B."/>
            <person name="Dewar J."/>
            <person name="Goldberg J."/>
            <person name="Griggs A."/>
            <person name="Gujja S."/>
            <person name="Hansen M."/>
            <person name="Howarth C."/>
            <person name="Imamovic A."/>
            <person name="Larimer J."/>
            <person name="McCowan C."/>
            <person name="Murphy C."/>
            <person name="Neiman D."/>
            <person name="Pearson M."/>
            <person name="Priest M."/>
            <person name="Roberts A."/>
            <person name="Saif S."/>
            <person name="Shea T."/>
            <person name="Sisk P."/>
            <person name="Sykes S."/>
            <person name="Wortman J."/>
            <person name="Nusbaum C."/>
            <person name="Birren B."/>
        </authorList>
    </citation>
    <scope>NUCLEOTIDE SEQUENCE [LARGE SCALE GENOMIC DNA]</scope>
    <source>
        <strain evidence="3">PRA339</strain>
    </source>
</reference>
<keyword evidence="3" id="KW-1185">Reference proteome</keyword>
<dbReference type="Proteomes" id="UP000030655">
    <property type="component" value="Unassembled WGS sequence"/>
</dbReference>
<feature type="compositionally biased region" description="Acidic residues" evidence="1">
    <location>
        <begin position="91"/>
        <end position="104"/>
    </location>
</feature>